<protein>
    <submittedName>
        <fullName evidence="1">O-succinylbenzoate synthase</fullName>
    </submittedName>
</protein>
<gene>
    <name evidence="1" type="ORF">E5990_07805</name>
</gene>
<organism evidence="1 2">
    <name type="scientific">Muribaculum caecicola</name>
    <dbReference type="NCBI Taxonomy" id="3038144"/>
    <lineage>
        <taxon>Bacteria</taxon>
        <taxon>Pseudomonadati</taxon>
        <taxon>Bacteroidota</taxon>
        <taxon>Bacteroidia</taxon>
        <taxon>Bacteroidales</taxon>
        <taxon>Muribaculaceae</taxon>
        <taxon>Muribaculum</taxon>
    </lineage>
</organism>
<proteinExistence type="predicted"/>
<accession>A0AC61S4U8</accession>
<reference evidence="1" key="1">
    <citation type="submission" date="2019-04" db="EMBL/GenBank/DDBJ databases">
        <title>Microbes associate with the intestines of laboratory mice.</title>
        <authorList>
            <person name="Navarre W."/>
            <person name="Wong E."/>
            <person name="Huang K.C."/>
            <person name="Tropini C."/>
            <person name="Ng K."/>
            <person name="Yu B."/>
        </authorList>
    </citation>
    <scope>NUCLEOTIDE SEQUENCE</scope>
    <source>
        <strain evidence="1">NM86_A22</strain>
    </source>
</reference>
<dbReference type="EMBL" id="SSTG01000098">
    <property type="protein sequence ID" value="THG47289.1"/>
    <property type="molecule type" value="Genomic_DNA"/>
</dbReference>
<comment type="caution">
    <text evidence="1">The sequence shown here is derived from an EMBL/GenBank/DDBJ whole genome shotgun (WGS) entry which is preliminary data.</text>
</comment>
<evidence type="ECO:0000313" key="1">
    <source>
        <dbReference type="EMBL" id="THG47289.1"/>
    </source>
</evidence>
<keyword evidence="2" id="KW-1185">Reference proteome</keyword>
<dbReference type="Proteomes" id="UP000305401">
    <property type="component" value="Unassembled WGS sequence"/>
</dbReference>
<evidence type="ECO:0000313" key="2">
    <source>
        <dbReference type="Proteomes" id="UP000305401"/>
    </source>
</evidence>
<name>A0AC61S4U8_9BACT</name>
<sequence>MALKIEYTPYRLFFKMPAITSRSVMHDKETYFVRLHDTDVPGVYGMGECAIFRGLCSDDTPDYEARLNKLCRLVNMGGISMSEALMQASSSVRFGLETAFADFMSGGLMKPFASPWSEGRTSIIINGLVWMGTATQMRDRIVEKINAGFRCIKLKIGGINFDQELELVKFIRKSFPSDKLEIRLDANGAFTADNALKRLDALFPYDIHSIEQPIRQGQFKEMAGICKQSPIPIALDEELIGTFSNDYKLSLLGEIKPHYIVLKPSLCGGFSDADNWISVAESIGIKWWATSALESNIGLNAIAQWTACHDTKVPQGLGTGALYTNNIVSPLVQSGQSLRYDVSKQWNIPDLNWLK</sequence>